<accession>A0A8H5GX74</accession>
<reference evidence="1 2" key="1">
    <citation type="journal article" date="2020" name="ISME J.">
        <title>Uncovering the hidden diversity of litter-decomposition mechanisms in mushroom-forming fungi.</title>
        <authorList>
            <person name="Floudas D."/>
            <person name="Bentzer J."/>
            <person name="Ahren D."/>
            <person name="Johansson T."/>
            <person name="Persson P."/>
            <person name="Tunlid A."/>
        </authorList>
    </citation>
    <scope>NUCLEOTIDE SEQUENCE [LARGE SCALE GENOMIC DNA]</scope>
    <source>
        <strain evidence="1 2">CBS 661.87</strain>
    </source>
</reference>
<dbReference type="Proteomes" id="UP000565441">
    <property type="component" value="Unassembled WGS sequence"/>
</dbReference>
<dbReference type="OrthoDB" id="432970at2759"/>
<comment type="caution">
    <text evidence="1">The sequence shown here is derived from an EMBL/GenBank/DDBJ whole genome shotgun (WGS) entry which is preliminary data.</text>
</comment>
<protein>
    <submittedName>
        <fullName evidence="1">Uncharacterized protein</fullName>
    </submittedName>
</protein>
<gene>
    <name evidence="1" type="ORF">D9615_009874</name>
</gene>
<name>A0A8H5GX74_9AGAR</name>
<keyword evidence="2" id="KW-1185">Reference proteome</keyword>
<organism evidence="1 2">
    <name type="scientific">Tricholomella constricta</name>
    <dbReference type="NCBI Taxonomy" id="117010"/>
    <lineage>
        <taxon>Eukaryota</taxon>
        <taxon>Fungi</taxon>
        <taxon>Dikarya</taxon>
        <taxon>Basidiomycota</taxon>
        <taxon>Agaricomycotina</taxon>
        <taxon>Agaricomycetes</taxon>
        <taxon>Agaricomycetidae</taxon>
        <taxon>Agaricales</taxon>
        <taxon>Tricholomatineae</taxon>
        <taxon>Lyophyllaceae</taxon>
        <taxon>Tricholomella</taxon>
    </lineage>
</organism>
<sequence>MSDLVSAFNSLPRSPQTVDKISNDWVFTIRHVPVSPEADLIMLVNPISLESHCEGPIDLSKLTPHDVNAVVADCLLKAFVSGMGSDDKQRKVAPWTWKTTEGKLAQEVGVVLKMMNVREELGNVGVVDIEVKKIVDTQWDDLLGTIQRSMA</sequence>
<dbReference type="AlphaFoldDB" id="A0A8H5GX74"/>
<evidence type="ECO:0000313" key="2">
    <source>
        <dbReference type="Proteomes" id="UP000565441"/>
    </source>
</evidence>
<evidence type="ECO:0000313" key="1">
    <source>
        <dbReference type="EMBL" id="KAF5372687.1"/>
    </source>
</evidence>
<proteinExistence type="predicted"/>
<dbReference type="EMBL" id="JAACJP010000042">
    <property type="protein sequence ID" value="KAF5372687.1"/>
    <property type="molecule type" value="Genomic_DNA"/>
</dbReference>